<gene>
    <name evidence="2" type="ORF">K466DRAFT_626800</name>
</gene>
<dbReference type="Gene3D" id="3.30.420.10">
    <property type="entry name" value="Ribonuclease H-like superfamily/Ribonuclease H"/>
    <property type="match status" value="1"/>
</dbReference>
<dbReference type="GO" id="GO:0003676">
    <property type="term" value="F:nucleic acid binding"/>
    <property type="evidence" value="ECO:0007669"/>
    <property type="project" value="InterPro"/>
</dbReference>
<dbReference type="EMBL" id="ML211370">
    <property type="protein sequence ID" value="TFK83723.1"/>
    <property type="molecule type" value="Genomic_DNA"/>
</dbReference>
<dbReference type="SUPFAM" id="SSF53098">
    <property type="entry name" value="Ribonuclease H-like"/>
    <property type="match status" value="1"/>
</dbReference>
<keyword evidence="3" id="KW-1185">Reference proteome</keyword>
<dbReference type="GO" id="GO:0004523">
    <property type="term" value="F:RNA-DNA hybrid ribonuclease activity"/>
    <property type="evidence" value="ECO:0007669"/>
    <property type="project" value="InterPro"/>
</dbReference>
<dbReference type="InterPro" id="IPR036397">
    <property type="entry name" value="RNaseH_sf"/>
</dbReference>
<dbReference type="InParanoid" id="A0A5C3PCZ1"/>
<reference evidence="2 3" key="1">
    <citation type="journal article" date="2019" name="Nat. Ecol. Evol.">
        <title>Megaphylogeny resolves global patterns of mushroom evolution.</title>
        <authorList>
            <person name="Varga T."/>
            <person name="Krizsan K."/>
            <person name="Foldi C."/>
            <person name="Dima B."/>
            <person name="Sanchez-Garcia M."/>
            <person name="Sanchez-Ramirez S."/>
            <person name="Szollosi G.J."/>
            <person name="Szarkandi J.G."/>
            <person name="Papp V."/>
            <person name="Albert L."/>
            <person name="Andreopoulos W."/>
            <person name="Angelini C."/>
            <person name="Antonin V."/>
            <person name="Barry K.W."/>
            <person name="Bougher N.L."/>
            <person name="Buchanan P."/>
            <person name="Buyck B."/>
            <person name="Bense V."/>
            <person name="Catcheside P."/>
            <person name="Chovatia M."/>
            <person name="Cooper J."/>
            <person name="Damon W."/>
            <person name="Desjardin D."/>
            <person name="Finy P."/>
            <person name="Geml J."/>
            <person name="Haridas S."/>
            <person name="Hughes K."/>
            <person name="Justo A."/>
            <person name="Karasinski D."/>
            <person name="Kautmanova I."/>
            <person name="Kiss B."/>
            <person name="Kocsube S."/>
            <person name="Kotiranta H."/>
            <person name="LaButti K.M."/>
            <person name="Lechner B.E."/>
            <person name="Liimatainen K."/>
            <person name="Lipzen A."/>
            <person name="Lukacs Z."/>
            <person name="Mihaltcheva S."/>
            <person name="Morgado L.N."/>
            <person name="Niskanen T."/>
            <person name="Noordeloos M.E."/>
            <person name="Ohm R.A."/>
            <person name="Ortiz-Santana B."/>
            <person name="Ovrebo C."/>
            <person name="Racz N."/>
            <person name="Riley R."/>
            <person name="Savchenko A."/>
            <person name="Shiryaev A."/>
            <person name="Soop K."/>
            <person name="Spirin V."/>
            <person name="Szebenyi C."/>
            <person name="Tomsovsky M."/>
            <person name="Tulloss R.E."/>
            <person name="Uehling J."/>
            <person name="Grigoriev I.V."/>
            <person name="Vagvolgyi C."/>
            <person name="Papp T."/>
            <person name="Martin F.M."/>
            <person name="Miettinen O."/>
            <person name="Hibbett D.S."/>
            <person name="Nagy L.G."/>
        </authorList>
    </citation>
    <scope>NUCLEOTIDE SEQUENCE [LARGE SCALE GENOMIC DNA]</scope>
    <source>
        <strain evidence="2 3">HHB13444</strain>
    </source>
</reference>
<feature type="non-terminal residue" evidence="2">
    <location>
        <position position="126"/>
    </location>
</feature>
<dbReference type="PROSITE" id="PS50879">
    <property type="entry name" value="RNASE_H_1"/>
    <property type="match status" value="1"/>
</dbReference>
<accession>A0A5C3PCZ1</accession>
<proteinExistence type="predicted"/>
<organism evidence="2 3">
    <name type="scientific">Polyporus arcularius HHB13444</name>
    <dbReference type="NCBI Taxonomy" id="1314778"/>
    <lineage>
        <taxon>Eukaryota</taxon>
        <taxon>Fungi</taxon>
        <taxon>Dikarya</taxon>
        <taxon>Basidiomycota</taxon>
        <taxon>Agaricomycotina</taxon>
        <taxon>Agaricomycetes</taxon>
        <taxon>Polyporales</taxon>
        <taxon>Polyporaceae</taxon>
        <taxon>Polyporus</taxon>
    </lineage>
</organism>
<evidence type="ECO:0000259" key="1">
    <source>
        <dbReference type="PROSITE" id="PS50879"/>
    </source>
</evidence>
<dbReference type="InterPro" id="IPR012337">
    <property type="entry name" value="RNaseH-like_sf"/>
</dbReference>
<dbReference type="STRING" id="1314778.A0A5C3PCZ1"/>
<sequence>MIALGFAFSISARHCAGTIHVFGDSRSALETIFKTTVHGQQSVSVRTCTILNQWLDAAPQHRVELHWIPSHTGIRYNELIDEDVKGAAADDGTSLRSYLSLRAAAKADALASWRTAAHIGTPPPHS</sequence>
<dbReference type="InterPro" id="IPR002156">
    <property type="entry name" value="RNaseH_domain"/>
</dbReference>
<feature type="domain" description="RNase H type-1" evidence="1">
    <location>
        <begin position="1"/>
        <end position="89"/>
    </location>
</feature>
<name>A0A5C3PCZ1_9APHY</name>
<dbReference type="Pfam" id="PF00075">
    <property type="entry name" value="RNase_H"/>
    <property type="match status" value="1"/>
</dbReference>
<evidence type="ECO:0000313" key="2">
    <source>
        <dbReference type="EMBL" id="TFK83723.1"/>
    </source>
</evidence>
<protein>
    <recommendedName>
        <fullName evidence="1">RNase H type-1 domain-containing protein</fullName>
    </recommendedName>
</protein>
<dbReference type="AlphaFoldDB" id="A0A5C3PCZ1"/>
<dbReference type="Proteomes" id="UP000308197">
    <property type="component" value="Unassembled WGS sequence"/>
</dbReference>
<evidence type="ECO:0000313" key="3">
    <source>
        <dbReference type="Proteomes" id="UP000308197"/>
    </source>
</evidence>